<protein>
    <recommendedName>
        <fullName evidence="1">non-specific serine/threonine protein kinase</fullName>
        <ecNumber evidence="1">2.7.11.1</ecNumber>
    </recommendedName>
</protein>
<accession>A0A1D3D6I7</accession>
<dbReference type="EC" id="2.7.11.1" evidence="1"/>
<feature type="region of interest" description="Disordered" evidence="9">
    <location>
        <begin position="1174"/>
        <end position="1227"/>
    </location>
</feature>
<proteinExistence type="inferred from homology"/>
<dbReference type="InterPro" id="IPR027266">
    <property type="entry name" value="TrmE/GcvT-like"/>
</dbReference>
<dbReference type="PANTHER" id="PTHR24058:SF103">
    <property type="entry name" value="SERINE_THREONINE-PROTEIN KINASE PRP4 HOMOLOG"/>
    <property type="match status" value="1"/>
</dbReference>
<gene>
    <name evidence="11" type="ORF">cyc_05937</name>
</gene>
<dbReference type="SMART" id="SM00220">
    <property type="entry name" value="S_TKc"/>
    <property type="match status" value="1"/>
</dbReference>
<keyword evidence="5" id="KW-0418">Kinase</keyword>
<dbReference type="Pfam" id="PF00069">
    <property type="entry name" value="Pkinase"/>
    <property type="match status" value="1"/>
</dbReference>
<evidence type="ECO:0000256" key="1">
    <source>
        <dbReference type="ARBA" id="ARBA00012513"/>
    </source>
</evidence>
<feature type="compositionally biased region" description="Basic and acidic residues" evidence="9">
    <location>
        <begin position="1121"/>
        <end position="1136"/>
    </location>
</feature>
<keyword evidence="12" id="KW-1185">Reference proteome</keyword>
<dbReference type="Proteomes" id="UP000095192">
    <property type="component" value="Unassembled WGS sequence"/>
</dbReference>
<dbReference type="PROSITE" id="PS50011">
    <property type="entry name" value="PROTEIN_KINASE_DOM"/>
    <property type="match status" value="1"/>
</dbReference>
<feature type="binding site" evidence="8">
    <location>
        <position position="1302"/>
    </location>
    <ligand>
        <name>ATP</name>
        <dbReference type="ChEBI" id="CHEBI:30616"/>
    </ligand>
</feature>
<sequence length="1611" mass="175975">MPPWNALCQGLVLSGRRLGGPASRRLQQRRQRLLQQQAEQRTPSPKATPAASAVPFMAGGRVGSDPLHLNDETQQQQQGGPPKRAAPQNATVHAPPETAQREPRDSDLPLAVADVYVHHEQNIRSVAPRPHAFVEACVRDLMAGASAAANPLYTPSIPLGEEWGEERPFEYRDSEKEKRATRPSEAQLRRAASLVGAPGVELVHAETEAALLHLKEASQGICDPSFKGAPDEPNGSSTAFKTVSTEAAARSDGQNAEERIDRWGAPREDPYDRRQGAPSVVLAGSSRQLRSFFRSDDSPVTCRENPCGVHLPAVEECPHGSPLQTEIPEEDTPRASMGRARRRTSNTETTLLEVAGSPLLGETIRASEESSRAWEAVLGASSAAAPVQTPSALAGGSPGDVHYLPSDPFSDNPTCASETTADVALHVWGLRFRERGTIDCRSLGVVIGGRGRARFAFGGGCFAMCSLNLSTLGAYWAARRSSCLFDVSYRRLLEVRGRDRVAFADLLASCDMQRMMRVGEAYSALLLDSKGLLMDDCCVLKAPDFIEIRSSGHAFSQIFEYVAELANFCTKSGMQVALQPSSKSCVLALQGPLAMKRFVQQVEGALIRDSSSKKFSVSCIRGGPTGEDGIEFAADPPGALALARFLLDDSLARKGPPVQNPGGLGSSVVAPPYLGSFFALEMLRLEAGLPWMGTDMRSSHTAPQAGFARLVSLYKVRQKVLLGSEALSRHLAVPPNVRRVGFIIGGNDRLLRAEQIQQERQEAPAEGGEAGVCFAVSSGTNLEAVSFPLCGSAVLSRGERRPVGIITSVGWSPTMKCRIAQGLVLNEFARHREVRQEGETGTDEARARTQGEGLLAVSGCKNDQNKRRCSLVPKAVSSDAPKWKKEKLLRGRRLRLLVPGRVCRLPLLPHNYPLEWAASQLRRDNEDAVERVQGEGTFGEIVERDRSSSRRRADITRERERDRESFPHKRSRRSSSREASNEEKERRFLEERRKQRAALLAKLSNNASDSNADSNTKRGTSNSHAQEASDLQSGPVSGVGTPEGEPHAVTTSQQDRSSPDGRSPHLGDPPSDAAVIFAPDAASISSAGGLSSPESVSDTDDVPGAVPESESTMEVADGLDGLDRETPGGTEKEEKSSGGGSIRGIDMSSLQKMLGEHKLKLRTFIIRMREDHERAEAVGGGPQEGPSTGPPPSSAAEGHSTDTAFADDSGGEGEDEELDMFSAAPQKKRRVSRSALRKVAAAIPSDFGPADNFDDAEGYYRATVGELLGGRYRVESDAVGKGVFSNVLKCWDLEENRFVAVKCIRRNDMMRRAAEKEMSILHLLNAADKDDRRHVVRLLRSFEHRGHFCLVFEWLWGNLRGALKKYGGGHGLNASAVHSYAKQLFIALRHLRKCKIMHADLKPDNILLNDKFAILKVCDLGSASDVTDNEVTAYLVSRFYRAPEIIIGAKYDCQIDVWSAAATLYELATGQVLFAGRTNNDMLKCIMEYKGKLPNKLIKAGQLSSFHFNEDLDFVYRDKDSYSKKDIVRVLHDLRPTKSITDSLLEKQYWLKGTSPKMNFLRRKMKQLGDLIEKCLVLDPQKRLTPDEALQHPFVKESIHFLESSTPGRHI</sequence>
<feature type="compositionally biased region" description="Low complexity" evidence="9">
    <location>
        <begin position="997"/>
        <end position="1014"/>
    </location>
</feature>
<dbReference type="SUPFAM" id="SSF101790">
    <property type="entry name" value="Aminomethyltransferase beta-barrel domain"/>
    <property type="match status" value="1"/>
</dbReference>
<dbReference type="PROSITE" id="PS00107">
    <property type="entry name" value="PROTEIN_KINASE_ATP"/>
    <property type="match status" value="1"/>
</dbReference>
<evidence type="ECO:0000259" key="10">
    <source>
        <dbReference type="PROSITE" id="PS50011"/>
    </source>
</evidence>
<comment type="caution">
    <text evidence="11">The sequence shown here is derived from an EMBL/GenBank/DDBJ whole genome shotgun (WGS) entry which is preliminary data.</text>
</comment>
<evidence type="ECO:0000256" key="2">
    <source>
        <dbReference type="ARBA" id="ARBA00022527"/>
    </source>
</evidence>
<keyword evidence="2" id="KW-0723">Serine/threonine-protein kinase</keyword>
<evidence type="ECO:0000256" key="9">
    <source>
        <dbReference type="SAM" id="MobiDB-lite"/>
    </source>
</evidence>
<feature type="compositionally biased region" description="Acidic residues" evidence="9">
    <location>
        <begin position="1209"/>
        <end position="1219"/>
    </location>
</feature>
<dbReference type="CDD" id="cd14135">
    <property type="entry name" value="STKc_PRP4"/>
    <property type="match status" value="1"/>
</dbReference>
<feature type="compositionally biased region" description="Basic and acidic residues" evidence="9">
    <location>
        <begin position="941"/>
        <end position="967"/>
    </location>
</feature>
<dbReference type="InterPro" id="IPR008271">
    <property type="entry name" value="Ser/Thr_kinase_AS"/>
</dbReference>
<evidence type="ECO:0000256" key="3">
    <source>
        <dbReference type="ARBA" id="ARBA00022679"/>
    </source>
</evidence>
<feature type="compositionally biased region" description="Low complexity" evidence="9">
    <location>
        <begin position="33"/>
        <end position="55"/>
    </location>
</feature>
<dbReference type="Gene3D" id="1.10.510.10">
    <property type="entry name" value="Transferase(Phosphotransferase) domain 1"/>
    <property type="match status" value="1"/>
</dbReference>
<dbReference type="InterPro" id="IPR011009">
    <property type="entry name" value="Kinase-like_dom_sf"/>
</dbReference>
<feature type="compositionally biased region" description="Basic and acidic residues" evidence="9">
    <location>
        <begin position="256"/>
        <end position="275"/>
    </location>
</feature>
<dbReference type="Gene3D" id="3.30.1360.120">
    <property type="entry name" value="Probable tRNA modification gtpase trme, domain 1"/>
    <property type="match status" value="1"/>
</dbReference>
<evidence type="ECO:0000313" key="12">
    <source>
        <dbReference type="Proteomes" id="UP000095192"/>
    </source>
</evidence>
<dbReference type="PROSITE" id="PS00108">
    <property type="entry name" value="PROTEIN_KINASE_ST"/>
    <property type="match status" value="1"/>
</dbReference>
<dbReference type="FunFam" id="1.10.510.10:FF:000078">
    <property type="entry name" value="Serine/threonine-protein kinase PRP4 homolog"/>
    <property type="match status" value="1"/>
</dbReference>
<dbReference type="EMBL" id="JROU02000519">
    <property type="protein sequence ID" value="OEH79074.1"/>
    <property type="molecule type" value="Genomic_DNA"/>
</dbReference>
<dbReference type="SUPFAM" id="SSF103025">
    <property type="entry name" value="Folate-binding domain"/>
    <property type="match status" value="1"/>
</dbReference>
<evidence type="ECO:0000256" key="6">
    <source>
        <dbReference type="ARBA" id="ARBA00022840"/>
    </source>
</evidence>
<dbReference type="PANTHER" id="PTHR24058">
    <property type="entry name" value="DUAL SPECIFICITY PROTEIN KINASE"/>
    <property type="match status" value="1"/>
</dbReference>
<evidence type="ECO:0000313" key="11">
    <source>
        <dbReference type="EMBL" id="OEH79074.1"/>
    </source>
</evidence>
<dbReference type="InterPro" id="IPR000719">
    <property type="entry name" value="Prot_kinase_dom"/>
</dbReference>
<evidence type="ECO:0000256" key="5">
    <source>
        <dbReference type="ARBA" id="ARBA00022777"/>
    </source>
</evidence>
<feature type="compositionally biased region" description="Polar residues" evidence="9">
    <location>
        <begin position="1017"/>
        <end position="1035"/>
    </location>
</feature>
<dbReference type="GO" id="GO:0004674">
    <property type="term" value="F:protein serine/threonine kinase activity"/>
    <property type="evidence" value="ECO:0007669"/>
    <property type="project" value="UniProtKB-KW"/>
</dbReference>
<feature type="compositionally biased region" description="Basic and acidic residues" evidence="9">
    <location>
        <begin position="975"/>
        <end position="993"/>
    </location>
</feature>
<feature type="compositionally biased region" description="Low complexity" evidence="9">
    <location>
        <begin position="1081"/>
        <end position="1096"/>
    </location>
</feature>
<dbReference type="GO" id="GO:0005524">
    <property type="term" value="F:ATP binding"/>
    <property type="evidence" value="ECO:0007669"/>
    <property type="project" value="UniProtKB-UniRule"/>
</dbReference>
<dbReference type="SUPFAM" id="SSF56112">
    <property type="entry name" value="Protein kinase-like (PK-like)"/>
    <property type="match status" value="1"/>
</dbReference>
<reference evidence="11 12" key="1">
    <citation type="journal article" date="2016" name="BMC Genomics">
        <title>Comparative genomics reveals Cyclospora cayetanensis possesses coccidia-like metabolism and invasion components but unique surface antigens.</title>
        <authorList>
            <person name="Liu S."/>
            <person name="Wang L."/>
            <person name="Zheng H."/>
            <person name="Xu Z."/>
            <person name="Roellig D.M."/>
            <person name="Li N."/>
            <person name="Frace M.A."/>
            <person name="Tang K."/>
            <person name="Arrowood M.J."/>
            <person name="Moss D.M."/>
            <person name="Zhang L."/>
            <person name="Feng Y."/>
            <person name="Xiao L."/>
        </authorList>
    </citation>
    <scope>NUCLEOTIDE SEQUENCE [LARGE SCALE GENOMIC DNA]</scope>
    <source>
        <strain evidence="11 12">CHN_HEN01</strain>
    </source>
</reference>
<dbReference type="Gene3D" id="3.30.200.20">
    <property type="entry name" value="Phosphorylase Kinase, domain 1"/>
    <property type="match status" value="1"/>
</dbReference>
<keyword evidence="3" id="KW-0808">Transferase</keyword>
<feature type="region of interest" description="Disordered" evidence="9">
    <location>
        <begin position="319"/>
        <end position="345"/>
    </location>
</feature>
<dbReference type="InterPro" id="IPR044092">
    <property type="entry name" value="STKc_PRP4"/>
</dbReference>
<evidence type="ECO:0000256" key="8">
    <source>
        <dbReference type="PROSITE-ProRule" id="PRU10141"/>
    </source>
</evidence>
<dbReference type="InterPro" id="IPR050494">
    <property type="entry name" value="Ser_Thr_dual-spec_kinase"/>
</dbReference>
<dbReference type="VEuPathDB" id="ToxoDB:LOC34622214"/>
<dbReference type="Pfam" id="PF01571">
    <property type="entry name" value="GCV_T"/>
    <property type="match status" value="1"/>
</dbReference>
<feature type="domain" description="Protein kinase" evidence="10">
    <location>
        <begin position="1273"/>
        <end position="1595"/>
    </location>
</feature>
<dbReference type="VEuPathDB" id="ToxoDB:LOC113146747"/>
<organism evidence="11 12">
    <name type="scientific">Cyclospora cayetanensis</name>
    <dbReference type="NCBI Taxonomy" id="88456"/>
    <lineage>
        <taxon>Eukaryota</taxon>
        <taxon>Sar</taxon>
        <taxon>Alveolata</taxon>
        <taxon>Apicomplexa</taxon>
        <taxon>Conoidasida</taxon>
        <taxon>Coccidia</taxon>
        <taxon>Eucoccidiorida</taxon>
        <taxon>Eimeriorina</taxon>
        <taxon>Eimeriidae</taxon>
        <taxon>Cyclospora</taxon>
    </lineage>
</organism>
<name>A0A1D3D6I7_9EIME</name>
<feature type="region of interest" description="Disordered" evidence="9">
    <location>
        <begin position="14"/>
        <end position="105"/>
    </location>
</feature>
<dbReference type="VEuPathDB" id="ToxoDB:cyc_05937"/>
<dbReference type="InterPro" id="IPR029043">
    <property type="entry name" value="GcvT/YgfZ_C"/>
</dbReference>
<feature type="region of interest" description="Disordered" evidence="9">
    <location>
        <begin position="244"/>
        <end position="275"/>
    </location>
</feature>
<dbReference type="InParanoid" id="A0A1D3D6I7"/>
<evidence type="ECO:0000256" key="4">
    <source>
        <dbReference type="ARBA" id="ARBA00022741"/>
    </source>
</evidence>
<dbReference type="InterPro" id="IPR006222">
    <property type="entry name" value="GCVT_N"/>
</dbReference>
<comment type="similarity">
    <text evidence="7">Belongs to the protein kinase superfamily. CMGC Ser/Thr protein kinase family.</text>
</comment>
<dbReference type="GO" id="GO:0045292">
    <property type="term" value="P:mRNA cis splicing, via spliceosome"/>
    <property type="evidence" value="ECO:0007669"/>
    <property type="project" value="InterPro"/>
</dbReference>
<evidence type="ECO:0000256" key="7">
    <source>
        <dbReference type="ARBA" id="ARBA00023596"/>
    </source>
</evidence>
<keyword evidence="4 8" id="KW-0547">Nucleotide-binding</keyword>
<dbReference type="InterPro" id="IPR017441">
    <property type="entry name" value="Protein_kinase_ATP_BS"/>
</dbReference>
<feature type="region of interest" description="Disordered" evidence="9">
    <location>
        <begin position="929"/>
        <end position="1145"/>
    </location>
</feature>
<keyword evidence="6 8" id="KW-0067">ATP-binding</keyword>